<evidence type="ECO:0000256" key="11">
    <source>
        <dbReference type="ARBA" id="ARBA00023268"/>
    </source>
</evidence>
<dbReference type="GO" id="GO:0009236">
    <property type="term" value="P:cobalamin biosynthetic process"/>
    <property type="evidence" value="ECO:0007669"/>
    <property type="project" value="UniProtKB-UniRule"/>
</dbReference>
<dbReference type="Pfam" id="PF00590">
    <property type="entry name" value="TP_methylase"/>
    <property type="match status" value="1"/>
</dbReference>
<dbReference type="EC" id="1.3.1.76" evidence="15"/>
<dbReference type="GO" id="GO:0004851">
    <property type="term" value="F:uroporphyrin-III C-methyltransferase activity"/>
    <property type="evidence" value="ECO:0007669"/>
    <property type="project" value="UniProtKB-UniRule"/>
</dbReference>
<dbReference type="GO" id="GO:0051287">
    <property type="term" value="F:NAD binding"/>
    <property type="evidence" value="ECO:0007669"/>
    <property type="project" value="InterPro"/>
</dbReference>
<gene>
    <name evidence="15 20" type="primary">cysG</name>
    <name evidence="20" type="ORF">VCB98_09585</name>
</gene>
<dbReference type="PIRSF" id="PIRSF036426">
    <property type="entry name" value="Sirohaem_synth"/>
    <property type="match status" value="1"/>
</dbReference>
<comment type="caution">
    <text evidence="15">Lacks conserved residue(s) required for the propagation of feature annotation.</text>
</comment>
<dbReference type="NCBIfam" id="NF007922">
    <property type="entry name" value="PRK10637.1"/>
    <property type="match status" value="1"/>
</dbReference>
<dbReference type="SUPFAM" id="SSF51735">
    <property type="entry name" value="NAD(P)-binding Rossmann-fold domains"/>
    <property type="match status" value="1"/>
</dbReference>
<evidence type="ECO:0000259" key="18">
    <source>
        <dbReference type="Pfam" id="PF10414"/>
    </source>
</evidence>
<evidence type="ECO:0000256" key="13">
    <source>
        <dbReference type="ARBA" id="ARBA00047561"/>
    </source>
</evidence>
<feature type="region of interest" description="Precorrin-2 dehydrogenase / sirohydrochlorin ferrochelatase" evidence="15">
    <location>
        <begin position="1"/>
        <end position="203"/>
    </location>
</feature>
<keyword evidence="10 15" id="KW-0627">Porphyrin biosynthesis</keyword>
<evidence type="ECO:0000256" key="1">
    <source>
        <dbReference type="ARBA" id="ARBA00005010"/>
    </source>
</evidence>
<dbReference type="Gene3D" id="1.10.8.210">
    <property type="entry name" value="Sirohaem synthase, dimerisation domain"/>
    <property type="match status" value="1"/>
</dbReference>
<feature type="active site" description="Proton donor" evidence="15 16">
    <location>
        <position position="270"/>
    </location>
</feature>
<dbReference type="FunFam" id="3.30.160.110:FF:000001">
    <property type="entry name" value="Siroheme synthase"/>
    <property type="match status" value="1"/>
</dbReference>
<evidence type="ECO:0000256" key="10">
    <source>
        <dbReference type="ARBA" id="ARBA00023244"/>
    </source>
</evidence>
<feature type="binding site" evidence="15">
    <location>
        <position position="412"/>
    </location>
    <ligand>
        <name>S-adenosyl-L-methionine</name>
        <dbReference type="ChEBI" id="CHEBI:59789"/>
    </ligand>
</feature>
<comment type="catalytic activity">
    <reaction evidence="13 15">
        <text>precorrin-2 + NAD(+) = sirohydrochlorin + NADH + 2 H(+)</text>
        <dbReference type="Rhea" id="RHEA:15613"/>
        <dbReference type="ChEBI" id="CHEBI:15378"/>
        <dbReference type="ChEBI" id="CHEBI:57540"/>
        <dbReference type="ChEBI" id="CHEBI:57945"/>
        <dbReference type="ChEBI" id="CHEBI:58351"/>
        <dbReference type="ChEBI" id="CHEBI:58827"/>
        <dbReference type="EC" id="1.3.1.76"/>
    </reaction>
</comment>
<comment type="pathway">
    <text evidence="1 15">Porphyrin-containing compound metabolism; siroheme biosynthesis; sirohydrochlorin from precorrin-2: step 1/1.</text>
</comment>
<comment type="caution">
    <text evidence="20">The sequence shown here is derived from an EMBL/GenBank/DDBJ whole genome shotgun (WGS) entry which is preliminary data.</text>
</comment>
<dbReference type="EMBL" id="JAYGII010000020">
    <property type="protein sequence ID" value="MEA5446070.1"/>
    <property type="molecule type" value="Genomic_DNA"/>
</dbReference>
<protein>
    <recommendedName>
        <fullName evidence="15">Siroheme synthase</fullName>
    </recommendedName>
    <domain>
        <recommendedName>
            <fullName evidence="15">Uroporphyrinogen-III C-methyltransferase</fullName>
            <shortName evidence="15">Urogen III methylase</shortName>
            <ecNumber evidence="15">2.1.1.107</ecNumber>
        </recommendedName>
        <alternativeName>
            <fullName evidence="15">SUMT</fullName>
        </alternativeName>
        <alternativeName>
            <fullName evidence="15">Uroporphyrinogen III methylase</fullName>
            <shortName evidence="15">UROM</shortName>
        </alternativeName>
    </domain>
    <domain>
        <recommendedName>
            <fullName evidence="15">Precorrin-2 dehydrogenase</fullName>
            <ecNumber evidence="15">1.3.1.76</ecNumber>
        </recommendedName>
    </domain>
    <domain>
        <recommendedName>
            <fullName evidence="15">Sirohydrochlorin ferrochelatase</fullName>
            <ecNumber evidence="15">4.99.1.4</ecNumber>
        </recommendedName>
    </domain>
</protein>
<dbReference type="GO" id="GO:0051266">
    <property type="term" value="F:sirohydrochlorin ferrochelatase activity"/>
    <property type="evidence" value="ECO:0007669"/>
    <property type="project" value="UniProtKB-EC"/>
</dbReference>
<dbReference type="NCBIfam" id="TIGR01469">
    <property type="entry name" value="cobA_cysG_Cterm"/>
    <property type="match status" value="1"/>
</dbReference>
<comment type="function">
    <text evidence="15">Multifunctional enzyme that catalyzes the SAM-dependent methylations of uroporphyrinogen III at position C-2 and C-7 to form precorrin-2 via precorrin-1. Then it catalyzes the NAD-dependent ring dehydrogenation of precorrin-2 to yield sirohydrochlorin. Finally, it catalyzes the ferrochelation of sirohydrochlorin to yield siroheme.</text>
</comment>
<organism evidence="20 21">
    <name type="scientific">Natronospira elongata</name>
    <dbReference type="NCBI Taxonomy" id="3110268"/>
    <lineage>
        <taxon>Bacteria</taxon>
        <taxon>Pseudomonadati</taxon>
        <taxon>Pseudomonadota</taxon>
        <taxon>Gammaproteobacteria</taxon>
        <taxon>Natronospirales</taxon>
        <taxon>Natronospiraceae</taxon>
        <taxon>Natronospira</taxon>
    </lineage>
</organism>
<dbReference type="InterPro" id="IPR003043">
    <property type="entry name" value="Uropor_MeTrfase_CS"/>
</dbReference>
<evidence type="ECO:0000256" key="4">
    <source>
        <dbReference type="ARBA" id="ARBA00022603"/>
    </source>
</evidence>
<dbReference type="PANTHER" id="PTHR45790:SF1">
    <property type="entry name" value="SIROHEME SYNTHASE"/>
    <property type="match status" value="1"/>
</dbReference>
<feature type="binding site" evidence="15">
    <location>
        <begin position="301"/>
        <end position="303"/>
    </location>
    <ligand>
        <name>S-adenosyl-L-methionine</name>
        <dbReference type="ChEBI" id="CHEBI:59789"/>
    </ligand>
</feature>
<evidence type="ECO:0000256" key="5">
    <source>
        <dbReference type="ARBA" id="ARBA00022679"/>
    </source>
</evidence>
<feature type="binding site" evidence="15">
    <location>
        <begin position="43"/>
        <end position="44"/>
    </location>
    <ligand>
        <name>NAD(+)</name>
        <dbReference type="ChEBI" id="CHEBI:57540"/>
    </ligand>
</feature>
<keyword evidence="4 15" id="KW-0489">Methyltransferase</keyword>
<feature type="region of interest" description="Uroporphyrinogen-III C-methyltransferase" evidence="15">
    <location>
        <begin position="216"/>
        <end position="475"/>
    </location>
</feature>
<keyword evidence="11 15" id="KW-0511">Multifunctional enzyme</keyword>
<dbReference type="NCBIfam" id="TIGR01470">
    <property type="entry name" value="cysG_Nterm"/>
    <property type="match status" value="1"/>
</dbReference>
<evidence type="ECO:0000256" key="9">
    <source>
        <dbReference type="ARBA" id="ARBA00023239"/>
    </source>
</evidence>
<evidence type="ECO:0000256" key="7">
    <source>
        <dbReference type="ARBA" id="ARBA00023002"/>
    </source>
</evidence>
<dbReference type="InterPro" id="IPR028281">
    <property type="entry name" value="Sirohaem_synthase_central"/>
</dbReference>
<accession>A0AAP6MLL4</accession>
<evidence type="ECO:0000313" key="20">
    <source>
        <dbReference type="EMBL" id="MEA5446070.1"/>
    </source>
</evidence>
<reference evidence="20 21" key="1">
    <citation type="submission" date="2023-12" db="EMBL/GenBank/DDBJ databases">
        <title>Whole-genome sequencing of halo(alkali)philic microorganisms from hypersaline lakes.</title>
        <authorList>
            <person name="Sorokin D.Y."/>
            <person name="Merkel A.Y."/>
            <person name="Messina E."/>
            <person name="Yakimov M."/>
        </authorList>
    </citation>
    <scope>NUCLEOTIDE SEQUENCE [LARGE SCALE GENOMIC DNA]</scope>
    <source>
        <strain evidence="20 21">AB-CW1</strain>
    </source>
</reference>
<dbReference type="InterPro" id="IPR036291">
    <property type="entry name" value="NAD(P)-bd_dom_sf"/>
</dbReference>
<keyword evidence="21" id="KW-1185">Reference proteome</keyword>
<dbReference type="AlphaFoldDB" id="A0AAP6MLL4"/>
<feature type="binding site" evidence="15">
    <location>
        <position position="225"/>
    </location>
    <ligand>
        <name>S-adenosyl-L-methionine</name>
        <dbReference type="ChEBI" id="CHEBI:59789"/>
    </ligand>
</feature>
<dbReference type="RefSeq" id="WP_346052037.1">
    <property type="nucleotide sequence ID" value="NZ_JAYGII010000020.1"/>
</dbReference>
<keyword evidence="9 15" id="KW-0456">Lyase</keyword>
<keyword evidence="5 15" id="KW-0808">Transferase</keyword>
<dbReference type="Gene3D" id="3.30.160.110">
    <property type="entry name" value="Siroheme synthase, domain 2"/>
    <property type="match status" value="1"/>
</dbReference>
<comment type="pathway">
    <text evidence="12 15">Porphyrin-containing compound metabolism; siroheme biosynthesis; precorrin-2 from uroporphyrinogen III: step 1/1.</text>
</comment>
<proteinExistence type="inferred from homology"/>
<comment type="pathway">
    <text evidence="15">Porphyrin-containing compound metabolism; siroheme biosynthesis; siroheme from sirohydrochlorin: step 1/1.</text>
</comment>
<dbReference type="PROSITE" id="PS00839">
    <property type="entry name" value="SUMT_1"/>
    <property type="match status" value="1"/>
</dbReference>
<keyword evidence="7 15" id="KW-0560">Oxidoreductase</keyword>
<dbReference type="InterPro" id="IPR050161">
    <property type="entry name" value="Siro_Cobalamin_biosynth"/>
</dbReference>
<dbReference type="InterPro" id="IPR000878">
    <property type="entry name" value="4pyrrol_Mease"/>
</dbReference>
<evidence type="ECO:0000256" key="14">
    <source>
        <dbReference type="ARBA" id="ARBA00060548"/>
    </source>
</evidence>
<dbReference type="GO" id="GO:0019354">
    <property type="term" value="P:siroheme biosynthetic process"/>
    <property type="evidence" value="ECO:0007669"/>
    <property type="project" value="UniProtKB-UniRule"/>
</dbReference>
<evidence type="ECO:0000313" key="21">
    <source>
        <dbReference type="Proteomes" id="UP001302316"/>
    </source>
</evidence>
<comment type="similarity">
    <text evidence="15">In the N-terminal section; belongs to the precorrin-2 dehydrogenase / sirohydrochlorin ferrochelatase family.</text>
</comment>
<feature type="domain" description="Sirohaem synthase dimerisation" evidence="18">
    <location>
        <begin position="152"/>
        <end position="207"/>
    </location>
</feature>
<dbReference type="SUPFAM" id="SSF75615">
    <property type="entry name" value="Siroheme synthase middle domains-like"/>
    <property type="match status" value="1"/>
</dbReference>
<dbReference type="GO" id="GO:0043115">
    <property type="term" value="F:precorrin-2 dehydrogenase activity"/>
    <property type="evidence" value="ECO:0007669"/>
    <property type="project" value="UniProtKB-UniRule"/>
</dbReference>
<dbReference type="Pfam" id="PF14824">
    <property type="entry name" value="Sirohm_synth_M"/>
    <property type="match status" value="1"/>
</dbReference>
<dbReference type="Proteomes" id="UP001302316">
    <property type="component" value="Unassembled WGS sequence"/>
</dbReference>
<dbReference type="SUPFAM" id="SSF53790">
    <property type="entry name" value="Tetrapyrrole methylase"/>
    <property type="match status" value="1"/>
</dbReference>
<sequence length="475" mass="52461">MEYLPIFVAAENRRVLVVGGGQVASRKIGLLIRSGAEIHVVAPELCEALRALAEEGSIHWRARAFRDEDLDDAWLVYVATDDPFLQRRVSREAAARRVLVNTVDDRDLCSFIMPAIVDRSPVMVAISTGGTSPVLARRIRDGVERLLPQATARLARFVGRVRDRISESISDFAQRRHFHEWLVDGPVGDALRAGREGEALSRFEQALSDGELISEGMVYVVGAGPGDPELLTLKALQTLQKADVIVHDGLVDPRVLELARRDADFIDVTKRAGYHRLPQERINQLLAELAEAGKVAVRLKGGDPFVFGRGGEEITHLRERGIRYEVVPGITAAVGCAAYAGLPLTHRDHAHSVWLVTAHCRDSVDELDWNDLAHSRQTLAFYMAVKQVGRVQQQLMAHGRDPDTPVAFVEHGCRPEQRVIVGRLGRMAELAREHELQSPSLIYVGEVAALAAELGWYGQVPLVDTDSEALRRVAV</sequence>
<comment type="catalytic activity">
    <reaction evidence="15">
        <text>uroporphyrinogen III + 2 S-adenosyl-L-methionine = precorrin-2 + 2 S-adenosyl-L-homocysteine + H(+)</text>
        <dbReference type="Rhea" id="RHEA:32459"/>
        <dbReference type="ChEBI" id="CHEBI:15378"/>
        <dbReference type="ChEBI" id="CHEBI:57308"/>
        <dbReference type="ChEBI" id="CHEBI:57856"/>
        <dbReference type="ChEBI" id="CHEBI:58827"/>
        <dbReference type="ChEBI" id="CHEBI:59789"/>
        <dbReference type="EC" id="2.1.1.107"/>
    </reaction>
</comment>
<dbReference type="InterPro" id="IPR012409">
    <property type="entry name" value="Sirohaem_synth"/>
</dbReference>
<comment type="pathway">
    <text evidence="14 15">Cofactor biosynthesis; adenosylcobalamin biosynthesis; precorrin-2 from uroporphyrinogen III: step 1/1.</text>
</comment>
<evidence type="ECO:0000256" key="8">
    <source>
        <dbReference type="ARBA" id="ARBA00023027"/>
    </source>
</evidence>
<dbReference type="PANTHER" id="PTHR45790">
    <property type="entry name" value="SIROHEME SYNTHASE-RELATED"/>
    <property type="match status" value="1"/>
</dbReference>
<dbReference type="HAMAP" id="MF_01646">
    <property type="entry name" value="Siroheme_synth"/>
    <property type="match status" value="1"/>
</dbReference>
<feature type="domain" description="Tetrapyrrole methylase" evidence="17">
    <location>
        <begin position="217"/>
        <end position="427"/>
    </location>
</feature>
<dbReference type="Gene3D" id="3.40.1010.10">
    <property type="entry name" value="Cobalt-precorrin-4 Transmethylase, Domain 1"/>
    <property type="match status" value="1"/>
</dbReference>
<keyword evidence="3 15" id="KW-0169">Cobalamin biosynthesis</keyword>
<feature type="active site" description="Proton acceptor" evidence="15 16">
    <location>
        <position position="248"/>
    </location>
</feature>
<comment type="similarity">
    <text evidence="2">Belongs to the precorrin methyltransferase family.</text>
</comment>
<dbReference type="Pfam" id="PF10414">
    <property type="entry name" value="CysG_dimeriser"/>
    <property type="match status" value="1"/>
</dbReference>
<evidence type="ECO:0000259" key="19">
    <source>
        <dbReference type="Pfam" id="PF14824"/>
    </source>
</evidence>
<dbReference type="InterPro" id="IPR014777">
    <property type="entry name" value="4pyrrole_Mease_sub1"/>
</dbReference>
<dbReference type="EC" id="4.99.1.4" evidence="15"/>
<dbReference type="InterPro" id="IPR037115">
    <property type="entry name" value="Sirohaem_synt_dimer_dom_sf"/>
</dbReference>
<keyword evidence="8 15" id="KW-0520">NAD</keyword>
<name>A0AAP6MLL4_9GAMM</name>
<dbReference type="InterPro" id="IPR035996">
    <property type="entry name" value="4pyrrol_Methylase_sf"/>
</dbReference>
<evidence type="ECO:0000259" key="17">
    <source>
        <dbReference type="Pfam" id="PF00590"/>
    </source>
</evidence>
<dbReference type="FunFam" id="3.30.950.10:FF:000001">
    <property type="entry name" value="Siroheme synthase"/>
    <property type="match status" value="1"/>
</dbReference>
<comment type="pathway">
    <text evidence="15">Cofactor biosynthesis; adenosylcobalamin biosynthesis; sirohydrochlorin from precorrin-2: step 1/1.</text>
</comment>
<evidence type="ECO:0000256" key="3">
    <source>
        <dbReference type="ARBA" id="ARBA00022573"/>
    </source>
</evidence>
<dbReference type="Gene3D" id="3.40.50.720">
    <property type="entry name" value="NAD(P)-binding Rossmann-like Domain"/>
    <property type="match status" value="1"/>
</dbReference>
<dbReference type="EC" id="2.1.1.107" evidence="15"/>
<dbReference type="Pfam" id="PF13241">
    <property type="entry name" value="NAD_binding_7"/>
    <property type="match status" value="1"/>
</dbReference>
<dbReference type="Gene3D" id="3.30.950.10">
    <property type="entry name" value="Methyltransferase, Cobalt-precorrin-4 Transmethylase, Domain 2"/>
    <property type="match status" value="1"/>
</dbReference>
<dbReference type="InterPro" id="IPR014776">
    <property type="entry name" value="4pyrrole_Mease_sub2"/>
</dbReference>
<feature type="domain" description="Siroheme synthase central" evidence="19">
    <location>
        <begin position="124"/>
        <end position="145"/>
    </location>
</feature>
<feature type="binding site" evidence="15">
    <location>
        <begin position="22"/>
        <end position="23"/>
    </location>
    <ligand>
        <name>NAD(+)</name>
        <dbReference type="ChEBI" id="CHEBI:57540"/>
    </ligand>
</feature>
<evidence type="ECO:0000256" key="2">
    <source>
        <dbReference type="ARBA" id="ARBA00005879"/>
    </source>
</evidence>
<dbReference type="InterPro" id="IPR019478">
    <property type="entry name" value="Sirohaem_synthase_dimer_dom"/>
</dbReference>
<comment type="catalytic activity">
    <reaction evidence="15">
        <text>siroheme + 2 H(+) = sirohydrochlorin + Fe(2+)</text>
        <dbReference type="Rhea" id="RHEA:24360"/>
        <dbReference type="ChEBI" id="CHEBI:15378"/>
        <dbReference type="ChEBI" id="CHEBI:29033"/>
        <dbReference type="ChEBI" id="CHEBI:58351"/>
        <dbReference type="ChEBI" id="CHEBI:60052"/>
        <dbReference type="EC" id="4.99.1.4"/>
    </reaction>
</comment>
<evidence type="ECO:0000256" key="16">
    <source>
        <dbReference type="PIRSR" id="PIRSR036426-1"/>
    </source>
</evidence>
<comment type="similarity">
    <text evidence="15">In the C-terminal section; belongs to the precorrin methyltransferase family.</text>
</comment>
<dbReference type="NCBIfam" id="NF004790">
    <property type="entry name" value="PRK06136.1"/>
    <property type="match status" value="1"/>
</dbReference>
<evidence type="ECO:0000256" key="6">
    <source>
        <dbReference type="ARBA" id="ARBA00022691"/>
    </source>
</evidence>
<evidence type="ECO:0000256" key="15">
    <source>
        <dbReference type="HAMAP-Rule" id="MF_01646"/>
    </source>
</evidence>
<evidence type="ECO:0000256" key="12">
    <source>
        <dbReference type="ARBA" id="ARBA00025705"/>
    </source>
</evidence>
<feature type="binding site" evidence="15">
    <location>
        <position position="383"/>
    </location>
    <ligand>
        <name>S-adenosyl-L-methionine</name>
        <dbReference type="ChEBI" id="CHEBI:59789"/>
    </ligand>
</feature>
<dbReference type="InterPro" id="IPR006367">
    <property type="entry name" value="Sirohaem_synthase_N"/>
</dbReference>
<keyword evidence="6 15" id="KW-0949">S-adenosyl-L-methionine</keyword>
<dbReference type="FunFam" id="3.40.1010.10:FF:000001">
    <property type="entry name" value="Siroheme synthase"/>
    <property type="match status" value="1"/>
</dbReference>
<feature type="binding site" evidence="15">
    <location>
        <begin position="331"/>
        <end position="332"/>
    </location>
    <ligand>
        <name>S-adenosyl-L-methionine</name>
        <dbReference type="ChEBI" id="CHEBI:59789"/>
    </ligand>
</feature>
<feature type="binding site" evidence="15">
    <location>
        <position position="306"/>
    </location>
    <ligand>
        <name>S-adenosyl-L-methionine</name>
        <dbReference type="ChEBI" id="CHEBI:59789"/>
    </ligand>
</feature>
<dbReference type="CDD" id="cd11642">
    <property type="entry name" value="SUMT"/>
    <property type="match status" value="1"/>
</dbReference>
<dbReference type="InterPro" id="IPR006366">
    <property type="entry name" value="CobA/CysG_C"/>
</dbReference>
<dbReference type="GO" id="GO:0032259">
    <property type="term" value="P:methylation"/>
    <property type="evidence" value="ECO:0007669"/>
    <property type="project" value="UniProtKB-KW"/>
</dbReference>